<gene>
    <name evidence="2" type="ORF">PNEJI1_002925</name>
</gene>
<comment type="caution">
    <text evidence="2">The sequence shown here is derived from an EMBL/GenBank/DDBJ whole genome shotgun (WGS) entry which is preliminary data.</text>
</comment>
<dbReference type="InterPro" id="IPR038069">
    <property type="entry name" value="Pelota/DOM34_N"/>
</dbReference>
<dbReference type="Proteomes" id="UP000010422">
    <property type="component" value="Unassembled WGS sequence"/>
</dbReference>
<reference evidence="2 3" key="1">
    <citation type="journal article" date="2012" name="MBio">
        <title>De novo assembly of the Pneumocystis jirovecii genome from a single bronchoalveolar lavage fluid specimen from a patient.</title>
        <authorList>
            <person name="Cisse O.H."/>
            <person name="Pagni M."/>
            <person name="Hauser P.M."/>
        </authorList>
    </citation>
    <scope>NUCLEOTIDE SEQUENCE [LARGE SCALE GENOMIC DNA]</scope>
    <source>
        <strain evidence="2 3">SE8</strain>
    </source>
</reference>
<dbReference type="GO" id="GO:0070651">
    <property type="term" value="P:nonfunctional rRNA decay"/>
    <property type="evidence" value="ECO:0007669"/>
    <property type="project" value="TreeGrafter"/>
</dbReference>
<dbReference type="STRING" id="1209962.L0P9D8"/>
<dbReference type="Pfam" id="PF26356">
    <property type="entry name" value="Pelota_N"/>
    <property type="match status" value="1"/>
</dbReference>
<proteinExistence type="predicted"/>
<feature type="domain" description="Pelota N-terminal" evidence="1">
    <location>
        <begin position="1"/>
        <end position="63"/>
    </location>
</feature>
<dbReference type="InParanoid" id="L0P9D8"/>
<name>L0P9D8_PNEJI</name>
<dbReference type="GO" id="GO:0070481">
    <property type="term" value="P:nuclear-transcribed mRNA catabolic process, non-stop decay"/>
    <property type="evidence" value="ECO:0007669"/>
    <property type="project" value="InterPro"/>
</dbReference>
<sequence length="69" mass="8037">MKIIRKNIERDSSGTIVLYPEEPEDIWHSYNLIQEGDLVKASTIRRVQNESSTGITSQRGKLYNIHMYL</sequence>
<accession>L0P9D8</accession>
<dbReference type="GO" id="GO:0071025">
    <property type="term" value="P:RNA surveillance"/>
    <property type="evidence" value="ECO:0007669"/>
    <property type="project" value="InterPro"/>
</dbReference>
<dbReference type="PANTHER" id="PTHR10853:SF0">
    <property type="entry name" value="PROTEIN PELOTA HOMOLOG"/>
    <property type="match status" value="1"/>
</dbReference>
<dbReference type="EMBL" id="CAKM01000111">
    <property type="protein sequence ID" value="CCJ28709.1"/>
    <property type="molecule type" value="Genomic_DNA"/>
</dbReference>
<dbReference type="InterPro" id="IPR004405">
    <property type="entry name" value="TF_pelota"/>
</dbReference>
<evidence type="ECO:0000259" key="1">
    <source>
        <dbReference type="Pfam" id="PF26356"/>
    </source>
</evidence>
<evidence type="ECO:0000313" key="3">
    <source>
        <dbReference type="Proteomes" id="UP000010422"/>
    </source>
</evidence>
<dbReference type="GO" id="GO:0005737">
    <property type="term" value="C:cytoplasm"/>
    <property type="evidence" value="ECO:0007669"/>
    <property type="project" value="TreeGrafter"/>
</dbReference>
<dbReference type="AlphaFoldDB" id="L0P9D8"/>
<dbReference type="GO" id="GO:0070966">
    <property type="term" value="P:nuclear-transcribed mRNA catabolic process, no-go decay"/>
    <property type="evidence" value="ECO:0007669"/>
    <property type="project" value="InterPro"/>
</dbReference>
<dbReference type="PANTHER" id="PTHR10853">
    <property type="entry name" value="PELOTA"/>
    <property type="match status" value="1"/>
</dbReference>
<dbReference type="VEuPathDB" id="FungiDB:PNEJI1_002925"/>
<protein>
    <recommendedName>
        <fullName evidence="1">Pelota N-terminal domain-containing protein</fullName>
    </recommendedName>
</protein>
<dbReference type="InterPro" id="IPR058547">
    <property type="entry name" value="Pelota_N"/>
</dbReference>
<dbReference type="Gene3D" id="2.30.30.870">
    <property type="entry name" value="Pelota, domain A"/>
    <property type="match status" value="1"/>
</dbReference>
<organism evidence="3">
    <name type="scientific">Pneumocystis jirovecii</name>
    <name type="common">Human pneumocystis pneumonia agent</name>
    <dbReference type="NCBI Taxonomy" id="42068"/>
    <lineage>
        <taxon>Eukaryota</taxon>
        <taxon>Fungi</taxon>
        <taxon>Dikarya</taxon>
        <taxon>Ascomycota</taxon>
        <taxon>Taphrinomycotina</taxon>
        <taxon>Pneumocystomycetes</taxon>
        <taxon>Pneumocystaceae</taxon>
        <taxon>Pneumocystis</taxon>
    </lineage>
</organism>
<dbReference type="GO" id="GO:0032790">
    <property type="term" value="P:ribosome disassembly"/>
    <property type="evidence" value="ECO:0007669"/>
    <property type="project" value="TreeGrafter"/>
</dbReference>
<dbReference type="SUPFAM" id="SSF159065">
    <property type="entry name" value="Dom34/Pelota N-terminal domain-like"/>
    <property type="match status" value="1"/>
</dbReference>
<evidence type="ECO:0000313" key="2">
    <source>
        <dbReference type="EMBL" id="CCJ28709.1"/>
    </source>
</evidence>